<evidence type="ECO:0000259" key="7">
    <source>
        <dbReference type="Pfam" id="PF08245"/>
    </source>
</evidence>
<gene>
    <name evidence="8" type="ORF">ACFYTH_31145</name>
</gene>
<sequence length="460" mass="49180">MANYLDDTGHRVVLLEPAAPQAGARPAEGRVIARRHRRPDGSCDLDGITVFLADLYTPPNDPVLAAAHTKHIAITSLADLLLRRAPGPTVGVTGSAGKTTTTSLLSKILSGINTKVRSSTDERFTPSGPAPSMLRTLSTADGETWHVLELTSHHLEHVFTSPDIAVVTNLFPDHQAWHGSYDAYRDAKKRILQFQRSTDVAILNYDDREVREHFGAAAVGRSVLFSRTGDLEKGVVVIDGTVTVRTGEAEHAVCQLDDLHLPAHHLPNALAAAAAAHSIGVAAHDIGTALKQFRGLPQRTHRLGRVRGVEIYDDTTAMSPIKALSGLASFADDSVVVVCGGAVESRAGEPRVSSDAEQRDLRRFCTLLAQKASGAVLFGPGGLLMGELLRDLGLAPTRLTPAHESDFPAAVQRALTMAEPDGQILVAPVYYNDLSELTPVLTSLVEQPSDHEQLQAPGTI</sequence>
<comment type="pathway">
    <text evidence="2">Cell wall biogenesis; peptidoglycan biosynthesis.</text>
</comment>
<evidence type="ECO:0000313" key="9">
    <source>
        <dbReference type="Proteomes" id="UP001601521"/>
    </source>
</evidence>
<name>A0ABW6NRU5_9NOCA</name>
<dbReference type="SUPFAM" id="SSF53623">
    <property type="entry name" value="MurD-like peptide ligases, catalytic domain"/>
    <property type="match status" value="1"/>
</dbReference>
<proteinExistence type="predicted"/>
<keyword evidence="3" id="KW-0963">Cytoplasm</keyword>
<dbReference type="InterPro" id="IPR036615">
    <property type="entry name" value="Mur_ligase_C_dom_sf"/>
</dbReference>
<dbReference type="InterPro" id="IPR005762">
    <property type="entry name" value="MurD"/>
</dbReference>
<dbReference type="InterPro" id="IPR013221">
    <property type="entry name" value="Mur_ligase_cen"/>
</dbReference>
<evidence type="ECO:0000313" key="8">
    <source>
        <dbReference type="EMBL" id="MFF0457838.1"/>
    </source>
</evidence>
<dbReference type="RefSeq" id="WP_387255171.1">
    <property type="nucleotide sequence ID" value="NZ_JBIALX010000019.1"/>
</dbReference>
<dbReference type="InterPro" id="IPR036565">
    <property type="entry name" value="Mur-like_cat_sf"/>
</dbReference>
<keyword evidence="6" id="KW-0067">ATP-binding</keyword>
<dbReference type="Pfam" id="PF08245">
    <property type="entry name" value="Mur_ligase_M"/>
    <property type="match status" value="1"/>
</dbReference>
<evidence type="ECO:0000256" key="2">
    <source>
        <dbReference type="ARBA" id="ARBA00004752"/>
    </source>
</evidence>
<evidence type="ECO:0000256" key="6">
    <source>
        <dbReference type="ARBA" id="ARBA00022840"/>
    </source>
</evidence>
<dbReference type="Gene3D" id="3.40.1190.10">
    <property type="entry name" value="Mur-like, catalytic domain"/>
    <property type="match status" value="1"/>
</dbReference>
<evidence type="ECO:0000256" key="1">
    <source>
        <dbReference type="ARBA" id="ARBA00004496"/>
    </source>
</evidence>
<organism evidence="8 9">
    <name type="scientific">Nocardia africana</name>
    <dbReference type="NCBI Taxonomy" id="134964"/>
    <lineage>
        <taxon>Bacteria</taxon>
        <taxon>Bacillati</taxon>
        <taxon>Actinomycetota</taxon>
        <taxon>Actinomycetes</taxon>
        <taxon>Mycobacteriales</taxon>
        <taxon>Nocardiaceae</taxon>
        <taxon>Nocardia</taxon>
    </lineage>
</organism>
<evidence type="ECO:0000256" key="4">
    <source>
        <dbReference type="ARBA" id="ARBA00022598"/>
    </source>
</evidence>
<keyword evidence="9" id="KW-1185">Reference proteome</keyword>
<evidence type="ECO:0000256" key="5">
    <source>
        <dbReference type="ARBA" id="ARBA00022741"/>
    </source>
</evidence>
<keyword evidence="4 8" id="KW-0436">Ligase</keyword>
<feature type="domain" description="Mur ligase central" evidence="7">
    <location>
        <begin position="92"/>
        <end position="276"/>
    </location>
</feature>
<comment type="caution">
    <text evidence="8">The sequence shown here is derived from an EMBL/GenBank/DDBJ whole genome shotgun (WGS) entry which is preliminary data.</text>
</comment>
<dbReference type="PANTHER" id="PTHR43692">
    <property type="entry name" value="UDP-N-ACETYLMURAMOYLALANINE--D-GLUTAMATE LIGASE"/>
    <property type="match status" value="1"/>
</dbReference>
<evidence type="ECO:0000256" key="3">
    <source>
        <dbReference type="ARBA" id="ARBA00022490"/>
    </source>
</evidence>
<protein>
    <submittedName>
        <fullName evidence="8">Mur ligase family protein</fullName>
    </submittedName>
</protein>
<dbReference type="EMBL" id="JBIALX010000019">
    <property type="protein sequence ID" value="MFF0457838.1"/>
    <property type="molecule type" value="Genomic_DNA"/>
</dbReference>
<dbReference type="GO" id="GO:0016874">
    <property type="term" value="F:ligase activity"/>
    <property type="evidence" value="ECO:0007669"/>
    <property type="project" value="UniProtKB-KW"/>
</dbReference>
<accession>A0ABW6NRU5</accession>
<dbReference type="Proteomes" id="UP001601521">
    <property type="component" value="Unassembled WGS sequence"/>
</dbReference>
<reference evidence="8 9" key="1">
    <citation type="submission" date="2024-10" db="EMBL/GenBank/DDBJ databases">
        <title>The Natural Products Discovery Center: Release of the First 8490 Sequenced Strains for Exploring Actinobacteria Biosynthetic Diversity.</title>
        <authorList>
            <person name="Kalkreuter E."/>
            <person name="Kautsar S.A."/>
            <person name="Yang D."/>
            <person name="Bader C.D."/>
            <person name="Teijaro C.N."/>
            <person name="Fluegel L."/>
            <person name="Davis C.M."/>
            <person name="Simpson J.R."/>
            <person name="Lauterbach L."/>
            <person name="Steele A.D."/>
            <person name="Gui C."/>
            <person name="Meng S."/>
            <person name="Li G."/>
            <person name="Viehrig K."/>
            <person name="Ye F."/>
            <person name="Su P."/>
            <person name="Kiefer A.F."/>
            <person name="Nichols A."/>
            <person name="Cepeda A.J."/>
            <person name="Yan W."/>
            <person name="Fan B."/>
            <person name="Jiang Y."/>
            <person name="Adhikari A."/>
            <person name="Zheng C.-J."/>
            <person name="Schuster L."/>
            <person name="Cowan T.M."/>
            <person name="Smanski M.J."/>
            <person name="Chevrette M.G."/>
            <person name="De Carvalho L.P.S."/>
            <person name="Shen B."/>
        </authorList>
    </citation>
    <scope>NUCLEOTIDE SEQUENCE [LARGE SCALE GENOMIC DNA]</scope>
    <source>
        <strain evidence="8 9">NPDC004550</strain>
    </source>
</reference>
<comment type="subcellular location">
    <subcellularLocation>
        <location evidence="1">Cytoplasm</location>
    </subcellularLocation>
</comment>
<dbReference type="PANTHER" id="PTHR43692:SF1">
    <property type="entry name" value="UDP-N-ACETYLMURAMOYLALANINE--D-GLUTAMATE LIGASE"/>
    <property type="match status" value="1"/>
</dbReference>
<keyword evidence="5" id="KW-0547">Nucleotide-binding</keyword>
<dbReference type="Gene3D" id="3.90.190.20">
    <property type="entry name" value="Mur ligase, C-terminal domain"/>
    <property type="match status" value="1"/>
</dbReference>